<reference evidence="2 3" key="2">
    <citation type="journal article" date="2023" name="Mol. Biol. Evol.">
        <title>Genomics of Secondarily Temperate Adaptation in the Only Non-Antarctic Icefish.</title>
        <authorList>
            <person name="Rivera-Colon A.G."/>
            <person name="Rayamajhi N."/>
            <person name="Minhas B.F."/>
            <person name="Madrigal G."/>
            <person name="Bilyk K.T."/>
            <person name="Yoon V."/>
            <person name="Hune M."/>
            <person name="Gregory S."/>
            <person name="Cheng C.H.C."/>
            <person name="Catchen J.M."/>
        </authorList>
    </citation>
    <scope>NUCLEOTIDE SEQUENCE [LARGE SCALE GENOMIC DNA]</scope>
    <source>
        <strain evidence="2">JMC-PN-2008</strain>
    </source>
</reference>
<gene>
    <name evidence="2" type="ORF">PBY51_011059</name>
</gene>
<dbReference type="AlphaFoldDB" id="A0AAN7XBE5"/>
<sequence length="88" mass="9947">MRPRAPVRQRGSASSRSVRPEQPERAVTMSFSIGPTQCQRQYRPPSSTHTDTHPDPHQVRPQQDARGKERAGGTAEHFPGEHRPAIKW</sequence>
<feature type="compositionally biased region" description="Polar residues" evidence="1">
    <location>
        <begin position="29"/>
        <end position="49"/>
    </location>
</feature>
<protein>
    <submittedName>
        <fullName evidence="2">Uncharacterized protein</fullName>
    </submittedName>
</protein>
<dbReference type="Proteomes" id="UP001346869">
    <property type="component" value="Unassembled WGS sequence"/>
</dbReference>
<dbReference type="EMBL" id="JAUZQC010000016">
    <property type="protein sequence ID" value="KAK5857842.1"/>
    <property type="molecule type" value="Genomic_DNA"/>
</dbReference>
<proteinExistence type="predicted"/>
<keyword evidence="3" id="KW-1185">Reference proteome</keyword>
<evidence type="ECO:0000256" key="1">
    <source>
        <dbReference type="SAM" id="MobiDB-lite"/>
    </source>
</evidence>
<feature type="compositionally biased region" description="Basic and acidic residues" evidence="1">
    <location>
        <begin position="78"/>
        <end position="88"/>
    </location>
</feature>
<evidence type="ECO:0000313" key="3">
    <source>
        <dbReference type="Proteomes" id="UP001346869"/>
    </source>
</evidence>
<evidence type="ECO:0000313" key="2">
    <source>
        <dbReference type="EMBL" id="KAK5857842.1"/>
    </source>
</evidence>
<feature type="region of interest" description="Disordered" evidence="1">
    <location>
        <begin position="1"/>
        <end position="88"/>
    </location>
</feature>
<name>A0AAN7XBE5_ELEMC</name>
<reference evidence="2 3" key="1">
    <citation type="journal article" date="2023" name="Genes (Basel)">
        <title>Chromosome-Level Genome Assembly and Circadian Gene Repertoire of the Patagonia Blennie Eleginops maclovinus-The Closest Ancestral Proxy of Antarctic Cryonotothenioids.</title>
        <authorList>
            <person name="Cheng C.C."/>
            <person name="Rivera-Colon A.G."/>
            <person name="Minhas B.F."/>
            <person name="Wilson L."/>
            <person name="Rayamajhi N."/>
            <person name="Vargas-Chacoff L."/>
            <person name="Catchen J.M."/>
        </authorList>
    </citation>
    <scope>NUCLEOTIDE SEQUENCE [LARGE SCALE GENOMIC DNA]</scope>
    <source>
        <strain evidence="2">JMC-PN-2008</strain>
    </source>
</reference>
<comment type="caution">
    <text evidence="2">The sequence shown here is derived from an EMBL/GenBank/DDBJ whole genome shotgun (WGS) entry which is preliminary data.</text>
</comment>
<feature type="compositionally biased region" description="Basic and acidic residues" evidence="1">
    <location>
        <begin position="50"/>
        <end position="71"/>
    </location>
</feature>
<accession>A0AAN7XBE5</accession>
<organism evidence="2 3">
    <name type="scientific">Eleginops maclovinus</name>
    <name type="common">Patagonian blennie</name>
    <name type="synonym">Eleginus maclovinus</name>
    <dbReference type="NCBI Taxonomy" id="56733"/>
    <lineage>
        <taxon>Eukaryota</taxon>
        <taxon>Metazoa</taxon>
        <taxon>Chordata</taxon>
        <taxon>Craniata</taxon>
        <taxon>Vertebrata</taxon>
        <taxon>Euteleostomi</taxon>
        <taxon>Actinopterygii</taxon>
        <taxon>Neopterygii</taxon>
        <taxon>Teleostei</taxon>
        <taxon>Neoteleostei</taxon>
        <taxon>Acanthomorphata</taxon>
        <taxon>Eupercaria</taxon>
        <taxon>Perciformes</taxon>
        <taxon>Notothenioidei</taxon>
        <taxon>Eleginopidae</taxon>
        <taxon>Eleginops</taxon>
    </lineage>
</organism>